<keyword evidence="3" id="KW-1185">Reference proteome</keyword>
<dbReference type="AlphaFoldDB" id="A0A069PPN6"/>
<dbReference type="Proteomes" id="UP000027466">
    <property type="component" value="Unassembled WGS sequence"/>
</dbReference>
<accession>A0A069PPN6</accession>
<evidence type="ECO:0008006" key="4">
    <source>
        <dbReference type="Google" id="ProtNLM"/>
    </source>
</evidence>
<dbReference type="RefSeq" id="WP_035933263.1">
    <property type="nucleotide sequence ID" value="NZ_CADFFX010000011.1"/>
</dbReference>
<gene>
    <name evidence="2" type="ORF">BG61_15260</name>
</gene>
<evidence type="ECO:0000256" key="1">
    <source>
        <dbReference type="SAM" id="SignalP"/>
    </source>
</evidence>
<proteinExistence type="predicted"/>
<keyword evidence="1" id="KW-0732">Signal</keyword>
<dbReference type="EMBL" id="JFHC01000023">
    <property type="protein sequence ID" value="KDR41844.1"/>
    <property type="molecule type" value="Genomic_DNA"/>
</dbReference>
<comment type="caution">
    <text evidence="2">The sequence shown here is derived from an EMBL/GenBank/DDBJ whole genome shotgun (WGS) entry which is preliminary data.</text>
</comment>
<evidence type="ECO:0000313" key="2">
    <source>
        <dbReference type="EMBL" id="KDR41844.1"/>
    </source>
</evidence>
<name>A0A069PPN6_9BURK</name>
<sequence>MCKLLRLSIVIFLLGFRAFAFAQSDDDPSAPFGSADCRAIDGQAEIDGTMQEIVGRACRQPDGTWQVMRDDSDGSVLVYPAGAYPYPDPWYWGPPLFVGVGASFVFVDRFHHFHHFHQFGHDHFGRPHGGGFHGGNMHAFGGMHGGGGMHGFGGGRR</sequence>
<feature type="chain" id="PRO_5007372282" description="Surface antigen" evidence="1">
    <location>
        <begin position="23"/>
        <end position="157"/>
    </location>
</feature>
<organism evidence="2 3">
    <name type="scientific">Caballeronia glathei</name>
    <dbReference type="NCBI Taxonomy" id="60547"/>
    <lineage>
        <taxon>Bacteria</taxon>
        <taxon>Pseudomonadati</taxon>
        <taxon>Pseudomonadota</taxon>
        <taxon>Betaproteobacteria</taxon>
        <taxon>Burkholderiales</taxon>
        <taxon>Burkholderiaceae</taxon>
        <taxon>Caballeronia</taxon>
    </lineage>
</organism>
<evidence type="ECO:0000313" key="3">
    <source>
        <dbReference type="Proteomes" id="UP000027466"/>
    </source>
</evidence>
<reference evidence="2 3" key="1">
    <citation type="submission" date="2014-03" db="EMBL/GenBank/DDBJ databases">
        <title>Draft Genome Sequences of Four Burkholderia Strains.</title>
        <authorList>
            <person name="Liu X.Y."/>
            <person name="Li C.X."/>
            <person name="Xu J.H."/>
        </authorList>
    </citation>
    <scope>NUCLEOTIDE SEQUENCE [LARGE SCALE GENOMIC DNA]</scope>
    <source>
        <strain evidence="2 3">DSM 50014</strain>
    </source>
</reference>
<protein>
    <recommendedName>
        <fullName evidence="4">Surface antigen</fullName>
    </recommendedName>
</protein>
<feature type="signal peptide" evidence="1">
    <location>
        <begin position="1"/>
        <end position="22"/>
    </location>
</feature>